<evidence type="ECO:0000313" key="2">
    <source>
        <dbReference type="EMBL" id="KAK4500784.1"/>
    </source>
</evidence>
<keyword evidence="3" id="KW-1185">Reference proteome</keyword>
<accession>A0ABR0EH18</accession>
<gene>
    <name evidence="2" type="ORF">PRZ48_008975</name>
</gene>
<organism evidence="2 3">
    <name type="scientific">Zasmidium cellare</name>
    <name type="common">Wine cellar mold</name>
    <name type="synonym">Racodium cellare</name>
    <dbReference type="NCBI Taxonomy" id="395010"/>
    <lineage>
        <taxon>Eukaryota</taxon>
        <taxon>Fungi</taxon>
        <taxon>Dikarya</taxon>
        <taxon>Ascomycota</taxon>
        <taxon>Pezizomycotina</taxon>
        <taxon>Dothideomycetes</taxon>
        <taxon>Dothideomycetidae</taxon>
        <taxon>Mycosphaerellales</taxon>
        <taxon>Mycosphaerellaceae</taxon>
        <taxon>Zasmidium</taxon>
    </lineage>
</organism>
<feature type="region of interest" description="Disordered" evidence="1">
    <location>
        <begin position="86"/>
        <end position="165"/>
    </location>
</feature>
<evidence type="ECO:0000313" key="3">
    <source>
        <dbReference type="Proteomes" id="UP001305779"/>
    </source>
</evidence>
<protein>
    <submittedName>
        <fullName evidence="2">Uncharacterized protein</fullName>
    </submittedName>
</protein>
<proteinExistence type="predicted"/>
<dbReference type="Proteomes" id="UP001305779">
    <property type="component" value="Unassembled WGS sequence"/>
</dbReference>
<evidence type="ECO:0000256" key="1">
    <source>
        <dbReference type="SAM" id="MobiDB-lite"/>
    </source>
</evidence>
<name>A0ABR0EH18_ZASCE</name>
<feature type="compositionally biased region" description="Polar residues" evidence="1">
    <location>
        <begin position="107"/>
        <end position="125"/>
    </location>
</feature>
<feature type="region of interest" description="Disordered" evidence="1">
    <location>
        <begin position="43"/>
        <end position="63"/>
    </location>
</feature>
<sequence>MVSYSKSGYESLFDEYKNIHGGFTIMICTTSQVGAHEDDDVEIGEPEELGSGDANWSDCTESGGSKGLSIVVADLSDEEKGTILEALAGPSGSNRQDQEEDQDENAGHNSPQQPELPTPSQALRSSTRRSQRGIDPPPARRSRGVSNRELANLEEYIDDPGPETGMTNHEDYMTYCWNGQWYLLEKDTPEEWTAGRTLRRFRGGRLIWQGTERGANR</sequence>
<dbReference type="EMBL" id="JAXOVC010000006">
    <property type="protein sequence ID" value="KAK4500784.1"/>
    <property type="molecule type" value="Genomic_DNA"/>
</dbReference>
<comment type="caution">
    <text evidence="2">The sequence shown here is derived from an EMBL/GenBank/DDBJ whole genome shotgun (WGS) entry which is preliminary data.</text>
</comment>
<reference evidence="2 3" key="1">
    <citation type="journal article" date="2023" name="G3 (Bethesda)">
        <title>A chromosome-level genome assembly of Zasmidium syzygii isolated from banana leaves.</title>
        <authorList>
            <person name="van Westerhoven A.C."/>
            <person name="Mehrabi R."/>
            <person name="Talebi R."/>
            <person name="Steentjes M.B.F."/>
            <person name="Corcolon B."/>
            <person name="Chong P.A."/>
            <person name="Kema G.H.J."/>
            <person name="Seidl M.F."/>
        </authorList>
    </citation>
    <scope>NUCLEOTIDE SEQUENCE [LARGE SCALE GENOMIC DNA]</scope>
    <source>
        <strain evidence="2 3">P124</strain>
    </source>
</reference>